<keyword evidence="1" id="KW-0175">Coiled coil</keyword>
<evidence type="ECO:0000313" key="2">
    <source>
        <dbReference type="EMBL" id="SVB67570.1"/>
    </source>
</evidence>
<organism evidence="2">
    <name type="scientific">marine metagenome</name>
    <dbReference type="NCBI Taxonomy" id="408172"/>
    <lineage>
        <taxon>unclassified sequences</taxon>
        <taxon>metagenomes</taxon>
        <taxon>ecological metagenomes</taxon>
    </lineage>
</organism>
<dbReference type="EMBL" id="UINC01052346">
    <property type="protein sequence ID" value="SVB67570.1"/>
    <property type="molecule type" value="Genomic_DNA"/>
</dbReference>
<feature type="non-terminal residue" evidence="2">
    <location>
        <position position="1"/>
    </location>
</feature>
<reference evidence="2" key="1">
    <citation type="submission" date="2018-05" db="EMBL/GenBank/DDBJ databases">
        <authorList>
            <person name="Lanie J.A."/>
            <person name="Ng W.-L."/>
            <person name="Kazmierczak K.M."/>
            <person name="Andrzejewski T.M."/>
            <person name="Davidsen T.M."/>
            <person name="Wayne K.J."/>
            <person name="Tettelin H."/>
            <person name="Glass J.I."/>
            <person name="Rusch D."/>
            <person name="Podicherti R."/>
            <person name="Tsui H.-C.T."/>
            <person name="Winkler M.E."/>
        </authorList>
    </citation>
    <scope>NUCLEOTIDE SEQUENCE</scope>
</reference>
<gene>
    <name evidence="2" type="ORF">METZ01_LOCUS220424</name>
</gene>
<dbReference type="AlphaFoldDB" id="A0A382FX49"/>
<evidence type="ECO:0000256" key="1">
    <source>
        <dbReference type="SAM" id="Coils"/>
    </source>
</evidence>
<protein>
    <submittedName>
        <fullName evidence="2">Uncharacterized protein</fullName>
    </submittedName>
</protein>
<feature type="non-terminal residue" evidence="2">
    <location>
        <position position="511"/>
    </location>
</feature>
<sequence>AVGEEEFTGKEALVRNIVEGDTTLVVRITDAALAEGLLRKEGVQLVLADQRFANRGELLEELRDDEDLRLALYKGWVDPKVDSLAVKLFISLDLSSHTDELGIWNSNSSFYYKRYFAPFGKNFMNYARKISRELGYQRRDVLVNGISPEGGMSWQTFVPGEISVNSELVLATGTPALAFVTVNDARFLVDTPLDRSDKVNYDNLAKQIRVLAGMFHMAFEDPELFPDFKMRLRDNLRSLRGQTMVFPRRSIVPDLPRADAVAVVRNGKKKSYKGVRGEYYEIVDEEGTFFVNRVRVNNVQIEGYYIDPITGRITYAPDRGVQGDEAYPMKVAMDWRDKEWMVILFPCEAYNFYDIVDPRYLTKLSNVQVFDETNGAPVEYGYTIGEGPSAQNEPVGVLFARPGSGIKMGFGAGLLGFRSLLLNATNVTDKDKADGDGYSITRNTSFARTTFLAANDMWNLDESRIRELKSFSIENQRLNDLHNRAKDELDLAEVASAELRWGDFVRHTRAA</sequence>
<name>A0A382FX49_9ZZZZ</name>
<accession>A0A382FX49</accession>
<feature type="coiled-coil region" evidence="1">
    <location>
        <begin position="468"/>
        <end position="495"/>
    </location>
</feature>
<proteinExistence type="predicted"/>